<feature type="region of interest" description="Disordered" evidence="1">
    <location>
        <begin position="1"/>
        <end position="47"/>
    </location>
</feature>
<evidence type="ECO:0000256" key="1">
    <source>
        <dbReference type="SAM" id="MobiDB-lite"/>
    </source>
</evidence>
<feature type="compositionally biased region" description="Gly residues" evidence="1">
    <location>
        <begin position="1"/>
        <end position="10"/>
    </location>
</feature>
<protein>
    <submittedName>
        <fullName evidence="2">Uncharacterized protein</fullName>
    </submittedName>
</protein>
<evidence type="ECO:0000313" key="3">
    <source>
        <dbReference type="Proteomes" id="UP000054498"/>
    </source>
</evidence>
<feature type="compositionally biased region" description="Basic and acidic residues" evidence="1">
    <location>
        <begin position="280"/>
        <end position="290"/>
    </location>
</feature>
<keyword evidence="3" id="KW-1185">Reference proteome</keyword>
<dbReference type="GeneID" id="25734568"/>
<feature type="compositionally biased region" description="Basic and acidic residues" evidence="1">
    <location>
        <begin position="259"/>
        <end position="270"/>
    </location>
</feature>
<evidence type="ECO:0000313" key="2">
    <source>
        <dbReference type="EMBL" id="KIZ06264.1"/>
    </source>
</evidence>
<dbReference type="KEGG" id="mng:MNEG_1690"/>
<dbReference type="AlphaFoldDB" id="A0A0D2LIJ6"/>
<name>A0A0D2LIJ6_9CHLO</name>
<proteinExistence type="predicted"/>
<feature type="region of interest" description="Disordered" evidence="1">
    <location>
        <begin position="242"/>
        <end position="306"/>
    </location>
</feature>
<reference evidence="2 3" key="1">
    <citation type="journal article" date="2013" name="BMC Genomics">
        <title>Reconstruction of the lipid metabolism for the microalga Monoraphidium neglectum from its genome sequence reveals characteristics suitable for biofuel production.</title>
        <authorList>
            <person name="Bogen C."/>
            <person name="Al-Dilaimi A."/>
            <person name="Albersmeier A."/>
            <person name="Wichmann J."/>
            <person name="Grundmann M."/>
            <person name="Rupp O."/>
            <person name="Lauersen K.J."/>
            <person name="Blifernez-Klassen O."/>
            <person name="Kalinowski J."/>
            <person name="Goesmann A."/>
            <person name="Mussgnug J.H."/>
            <person name="Kruse O."/>
        </authorList>
    </citation>
    <scope>NUCLEOTIDE SEQUENCE [LARGE SCALE GENOMIC DNA]</scope>
    <source>
        <strain evidence="2 3">SAG 48.87</strain>
    </source>
</reference>
<organism evidence="2 3">
    <name type="scientific">Monoraphidium neglectum</name>
    <dbReference type="NCBI Taxonomy" id="145388"/>
    <lineage>
        <taxon>Eukaryota</taxon>
        <taxon>Viridiplantae</taxon>
        <taxon>Chlorophyta</taxon>
        <taxon>core chlorophytes</taxon>
        <taxon>Chlorophyceae</taxon>
        <taxon>CS clade</taxon>
        <taxon>Sphaeropleales</taxon>
        <taxon>Selenastraceae</taxon>
        <taxon>Monoraphidium</taxon>
    </lineage>
</organism>
<accession>A0A0D2LIJ6</accession>
<dbReference type="RefSeq" id="XP_013905283.1">
    <property type="nucleotide sequence ID" value="XM_014049829.1"/>
</dbReference>
<dbReference type="EMBL" id="KK100394">
    <property type="protein sequence ID" value="KIZ06264.1"/>
    <property type="molecule type" value="Genomic_DNA"/>
</dbReference>
<gene>
    <name evidence="2" type="ORF">MNEG_1690</name>
</gene>
<dbReference type="Proteomes" id="UP000054498">
    <property type="component" value="Unassembled WGS sequence"/>
</dbReference>
<sequence length="403" mass="41680">MDVKPGGGAGVADAAAETGTPRTSSIADSQDAAPPPANPKPKRIRPKQVPLGTLIGQLQGVLTLKQKHVDELRSVHEQLQARATTAQTLVRNAEQLILLGELLAESGGGASAATATAAAAAATARAQSTSDSLDELQQYKQELEAEAAPPAPGTAGAPALLPLNWSPAAAAAASNGSVSSEDLRSHLKSYVQSCSPLISRVRDGAPDAAACAAELERLRSELLQQMALALVARAPQATPPVDVWLRPLDRPPTPSASARGDEAGGTDERTGSSGGGRHGAARDEAGEVDGRSGGGGSGRSGAAPGPPPLAHWVWAVKTGLRLDSGQEVMVDALLGAWRRRNKQATQLREALLRQCSESDPRDSAEQQELLLSLDAAQEAFLVNYAVCILSFYGAVLRAEQVRA</sequence>